<organism evidence="7 8">
    <name type="scientific">Lymnaea stagnalis</name>
    <name type="common">Great pond snail</name>
    <name type="synonym">Helix stagnalis</name>
    <dbReference type="NCBI Taxonomy" id="6523"/>
    <lineage>
        <taxon>Eukaryota</taxon>
        <taxon>Metazoa</taxon>
        <taxon>Spiralia</taxon>
        <taxon>Lophotrochozoa</taxon>
        <taxon>Mollusca</taxon>
        <taxon>Gastropoda</taxon>
        <taxon>Heterobranchia</taxon>
        <taxon>Euthyneura</taxon>
        <taxon>Panpulmonata</taxon>
        <taxon>Hygrophila</taxon>
        <taxon>Lymnaeoidea</taxon>
        <taxon>Lymnaeidae</taxon>
        <taxon>Lymnaea</taxon>
    </lineage>
</organism>
<feature type="transmembrane region" description="Helical" evidence="6">
    <location>
        <begin position="57"/>
        <end position="77"/>
    </location>
</feature>
<accession>A0AAV2IKK0</accession>
<dbReference type="GO" id="GO:0015175">
    <property type="term" value="F:neutral L-amino acid transmembrane transporter activity"/>
    <property type="evidence" value="ECO:0007669"/>
    <property type="project" value="TreeGrafter"/>
</dbReference>
<evidence type="ECO:0000313" key="8">
    <source>
        <dbReference type="Proteomes" id="UP001497497"/>
    </source>
</evidence>
<comment type="similarity">
    <text evidence="6">Belongs to the dicarboxylate/amino acid:cation symporter (DAACS) (TC 2.A.23) family.</text>
</comment>
<comment type="subcellular location">
    <subcellularLocation>
        <location evidence="1 6">Membrane</location>
        <topology evidence="1 6">Multi-pass membrane protein</topology>
    </subcellularLocation>
</comment>
<dbReference type="EMBL" id="CAXITT010000800">
    <property type="protein sequence ID" value="CAL1546345.1"/>
    <property type="molecule type" value="Genomic_DNA"/>
</dbReference>
<proteinExistence type="inferred from homology"/>
<evidence type="ECO:0000256" key="2">
    <source>
        <dbReference type="ARBA" id="ARBA00022448"/>
    </source>
</evidence>
<evidence type="ECO:0000256" key="4">
    <source>
        <dbReference type="ARBA" id="ARBA00022989"/>
    </source>
</evidence>
<dbReference type="GO" id="GO:0005886">
    <property type="term" value="C:plasma membrane"/>
    <property type="evidence" value="ECO:0007669"/>
    <property type="project" value="TreeGrafter"/>
</dbReference>
<dbReference type="GO" id="GO:0015501">
    <property type="term" value="F:glutamate:sodium symporter activity"/>
    <property type="evidence" value="ECO:0007669"/>
    <property type="project" value="TreeGrafter"/>
</dbReference>
<feature type="transmembrane region" description="Helical" evidence="6">
    <location>
        <begin position="287"/>
        <end position="308"/>
    </location>
</feature>
<dbReference type="PANTHER" id="PTHR11958">
    <property type="entry name" value="SODIUM/DICARBOXYLATE SYMPORTER-RELATED"/>
    <property type="match status" value="1"/>
</dbReference>
<dbReference type="PANTHER" id="PTHR11958:SF63">
    <property type="entry name" value="AMINO ACID TRANSPORTER"/>
    <property type="match status" value="1"/>
</dbReference>
<evidence type="ECO:0000256" key="3">
    <source>
        <dbReference type="ARBA" id="ARBA00022692"/>
    </source>
</evidence>
<comment type="caution">
    <text evidence="7">The sequence shown here is derived from an EMBL/GenBank/DDBJ whole genome shotgun (WGS) entry which is preliminary data.</text>
</comment>
<keyword evidence="3 6" id="KW-0812">Transmembrane</keyword>
<dbReference type="SUPFAM" id="SSF118215">
    <property type="entry name" value="Proton glutamate symport protein"/>
    <property type="match status" value="1"/>
</dbReference>
<feature type="transmembrane region" description="Helical" evidence="6">
    <location>
        <begin position="247"/>
        <end position="266"/>
    </location>
</feature>
<dbReference type="Proteomes" id="UP001497497">
    <property type="component" value="Unassembled WGS sequence"/>
</dbReference>
<keyword evidence="5 6" id="KW-0472">Membrane</keyword>
<feature type="transmembrane region" description="Helical" evidence="6">
    <location>
        <begin position="320"/>
        <end position="347"/>
    </location>
</feature>
<feature type="transmembrane region" description="Helical" evidence="6">
    <location>
        <begin position="133"/>
        <end position="155"/>
    </location>
</feature>
<feature type="transmembrane region" description="Helical" evidence="6">
    <location>
        <begin position="455"/>
        <end position="481"/>
    </location>
</feature>
<gene>
    <name evidence="7" type="ORF">GSLYS_00019722001</name>
</gene>
<protein>
    <recommendedName>
        <fullName evidence="6">Amino acid transporter</fullName>
    </recommendedName>
</protein>
<evidence type="ECO:0000256" key="5">
    <source>
        <dbReference type="ARBA" id="ARBA00023136"/>
    </source>
</evidence>
<dbReference type="GO" id="GO:0005313">
    <property type="term" value="F:L-glutamate transmembrane transporter activity"/>
    <property type="evidence" value="ECO:0007669"/>
    <property type="project" value="TreeGrafter"/>
</dbReference>
<dbReference type="Pfam" id="PF00375">
    <property type="entry name" value="SDF"/>
    <property type="match status" value="1"/>
</dbReference>
<evidence type="ECO:0000256" key="1">
    <source>
        <dbReference type="ARBA" id="ARBA00004141"/>
    </source>
</evidence>
<sequence>MEKINSGQPAQYGTLDLSQMELGKAGGNHDNEDNGDDNSKQKRTFSQKCLRLAKANLLVILLILSLILGVGLGAGLRSLDPPMNKREQMYLKFLGEILMNMLQLLILPLIVSSLISGLTSLDTRSSGKLGARAILYYLTTTLSAVILGIILVLTIRPGERGDQPVKGDTGVEKVEAADTFLDLIRQMFPDNIIEATFSKVSFSTDILSIPISTHVCNLSDPQFNESLANNKTIEPEYRPVLVQQSGINMLGLVVFSVAMGIAINKIGVKGRPLKEVVEAICEATLQLVSAVIWYSPIGVLFLVANQVVSMNDPLKSFEQLGFYFLTVMAGLAIHGLIVLPLIYFVLVRKNPYKFMLGVLQAMLTALGTSSSSATLPVTMRNLEENNGIDPRVTSFVAPVGATINMDGTALYEAVAVIFIGQVRGYEMGIGEVITICLTATAAAIGAAGVPQAGLVTMVIVLSSVGFPTDEVGMIIAIDWLLDRFRTMINVLGDTFGAGIVHHFSIGDLKKMDEEDAKLELEKKKLLEIDNNVSTVSIDTMEKSKGGIENPAYISSPL</sequence>
<dbReference type="AlphaFoldDB" id="A0AAV2IKK0"/>
<feature type="transmembrane region" description="Helical" evidence="6">
    <location>
        <begin position="97"/>
        <end position="121"/>
    </location>
</feature>
<dbReference type="InterPro" id="IPR001991">
    <property type="entry name" value="Na-dicarboxylate_symporter"/>
</dbReference>
<keyword evidence="8" id="KW-1185">Reference proteome</keyword>
<keyword evidence="6" id="KW-0769">Symport</keyword>
<feature type="transmembrane region" description="Helical" evidence="6">
    <location>
        <begin position="432"/>
        <end position="449"/>
    </location>
</feature>
<dbReference type="PRINTS" id="PR00173">
    <property type="entry name" value="EDTRNSPORT"/>
</dbReference>
<evidence type="ECO:0000256" key="6">
    <source>
        <dbReference type="RuleBase" id="RU361216"/>
    </source>
</evidence>
<keyword evidence="2 6" id="KW-0813">Transport</keyword>
<dbReference type="InterPro" id="IPR036458">
    <property type="entry name" value="Na:dicarbo_symporter_sf"/>
</dbReference>
<dbReference type="InterPro" id="IPR050746">
    <property type="entry name" value="DAACS"/>
</dbReference>
<dbReference type="Gene3D" id="1.10.3860.10">
    <property type="entry name" value="Sodium:dicarboxylate symporter"/>
    <property type="match status" value="1"/>
</dbReference>
<reference evidence="7 8" key="1">
    <citation type="submission" date="2024-04" db="EMBL/GenBank/DDBJ databases">
        <authorList>
            <consortium name="Genoscope - CEA"/>
            <person name="William W."/>
        </authorList>
    </citation>
    <scope>NUCLEOTIDE SEQUENCE [LARGE SCALE GENOMIC DNA]</scope>
</reference>
<keyword evidence="4 6" id="KW-1133">Transmembrane helix</keyword>
<evidence type="ECO:0000313" key="7">
    <source>
        <dbReference type="EMBL" id="CAL1546345.1"/>
    </source>
</evidence>
<name>A0AAV2IKK0_LYMST</name>